<feature type="compositionally biased region" description="Pro residues" evidence="1">
    <location>
        <begin position="1"/>
        <end position="10"/>
    </location>
</feature>
<feature type="region of interest" description="Disordered" evidence="1">
    <location>
        <begin position="525"/>
        <end position="554"/>
    </location>
</feature>
<keyword evidence="3" id="KW-1185">Reference proteome</keyword>
<feature type="compositionally biased region" description="Polar residues" evidence="1">
    <location>
        <begin position="628"/>
        <end position="645"/>
    </location>
</feature>
<dbReference type="OrthoDB" id="2565396at2759"/>
<feature type="region of interest" description="Disordered" evidence="1">
    <location>
        <begin position="588"/>
        <end position="645"/>
    </location>
</feature>
<gene>
    <name evidence="2" type="ORF">I316_03379</name>
</gene>
<dbReference type="AlphaFoldDB" id="A0A1B9GUW9"/>
<reference evidence="3" key="2">
    <citation type="submission" date="2013-12" db="EMBL/GenBank/DDBJ databases">
        <title>Evolution of pathogenesis and genome organization in the Tremellales.</title>
        <authorList>
            <person name="Cuomo C."/>
            <person name="Litvintseva A."/>
            <person name="Heitman J."/>
            <person name="Chen Y."/>
            <person name="Sun S."/>
            <person name="Springer D."/>
            <person name="Dromer F."/>
            <person name="Young S."/>
            <person name="Zeng Q."/>
            <person name="Chapman S."/>
            <person name="Gujja S."/>
            <person name="Saif S."/>
            <person name="Birren B."/>
        </authorList>
    </citation>
    <scope>NUCLEOTIDE SEQUENCE [LARGE SCALE GENOMIC DNA]</scope>
    <source>
        <strain evidence="3">BCC8398</strain>
    </source>
</reference>
<feature type="compositionally biased region" description="Gly residues" evidence="1">
    <location>
        <begin position="469"/>
        <end position="481"/>
    </location>
</feature>
<feature type="region of interest" description="Disordered" evidence="1">
    <location>
        <begin position="273"/>
        <end position="351"/>
    </location>
</feature>
<feature type="compositionally biased region" description="Basic and acidic residues" evidence="1">
    <location>
        <begin position="115"/>
        <end position="130"/>
    </location>
</feature>
<proteinExistence type="predicted"/>
<protein>
    <submittedName>
        <fullName evidence="2">Uncharacterized protein</fullName>
    </submittedName>
</protein>
<evidence type="ECO:0000256" key="1">
    <source>
        <dbReference type="SAM" id="MobiDB-lite"/>
    </source>
</evidence>
<feature type="region of interest" description="Disordered" evidence="1">
    <location>
        <begin position="90"/>
        <end position="139"/>
    </location>
</feature>
<name>A0A1B9GUW9_9TREE</name>
<dbReference type="EMBL" id="KV700123">
    <property type="protein sequence ID" value="OCF34834.1"/>
    <property type="molecule type" value="Genomic_DNA"/>
</dbReference>
<accession>A0A1B9GUW9</accession>
<organism evidence="2 3">
    <name type="scientific">Kwoniella heveanensis BCC8398</name>
    <dbReference type="NCBI Taxonomy" id="1296120"/>
    <lineage>
        <taxon>Eukaryota</taxon>
        <taxon>Fungi</taxon>
        <taxon>Dikarya</taxon>
        <taxon>Basidiomycota</taxon>
        <taxon>Agaricomycotina</taxon>
        <taxon>Tremellomycetes</taxon>
        <taxon>Tremellales</taxon>
        <taxon>Cryptococcaceae</taxon>
        <taxon>Kwoniella</taxon>
    </lineage>
</organism>
<feature type="compositionally biased region" description="Basic and acidic residues" evidence="1">
    <location>
        <begin position="187"/>
        <end position="197"/>
    </location>
</feature>
<feature type="region of interest" description="Disordered" evidence="1">
    <location>
        <begin position="1"/>
        <end position="68"/>
    </location>
</feature>
<feature type="compositionally biased region" description="Low complexity" evidence="1">
    <location>
        <begin position="482"/>
        <end position="492"/>
    </location>
</feature>
<reference evidence="2 3" key="1">
    <citation type="submission" date="2013-07" db="EMBL/GenBank/DDBJ databases">
        <title>The Genome Sequence of Cryptococcus heveanensis BCC8398.</title>
        <authorList>
            <consortium name="The Broad Institute Genome Sequencing Platform"/>
            <person name="Cuomo C."/>
            <person name="Litvintseva A."/>
            <person name="Chen Y."/>
            <person name="Heitman J."/>
            <person name="Sun S."/>
            <person name="Springer D."/>
            <person name="Dromer F."/>
            <person name="Young S.K."/>
            <person name="Zeng Q."/>
            <person name="Gargeya S."/>
            <person name="Fitzgerald M."/>
            <person name="Abouelleil A."/>
            <person name="Alvarado L."/>
            <person name="Berlin A.M."/>
            <person name="Chapman S.B."/>
            <person name="Dewar J."/>
            <person name="Goldberg J."/>
            <person name="Griggs A."/>
            <person name="Gujja S."/>
            <person name="Hansen M."/>
            <person name="Howarth C."/>
            <person name="Imamovic A."/>
            <person name="Larimer J."/>
            <person name="McCowan C."/>
            <person name="Murphy C."/>
            <person name="Pearson M."/>
            <person name="Priest M."/>
            <person name="Roberts A."/>
            <person name="Saif S."/>
            <person name="Shea T."/>
            <person name="Sykes S."/>
            <person name="Wortman J."/>
            <person name="Nusbaum C."/>
            <person name="Birren B."/>
        </authorList>
    </citation>
    <scope>NUCLEOTIDE SEQUENCE [LARGE SCALE GENOMIC DNA]</scope>
    <source>
        <strain evidence="2 3">BCC8398</strain>
    </source>
</reference>
<sequence>MTVSDPPPTRAIPMAIDGKLASTAADDEGSSPPPTLSHTYQRSTLLSLATPPSSSSLAGRNPSASTSALPRRLSSFAPILRCSVALSESEWGVSEDNSSLLDGQPISKDLPIPADDVKHPADRDIDREWSRASGRSGNGSDSELLFHYSSFTDSVGKPVPAPLPVLIDFQNPFNVVAGGGANGDGQTSKDNDNDNARPRHGSFTDSPMPVDSATENKGANPYVDAEVRGDARPIPSRAQTVAVSARQPDLLHPRPKSHLEAAAAAAGLPIRLGTGPLSRKSSLSNPNPDNSNTTIAGVKKGASPSPSPAPAPAFAGQAFPASVNSSTTSLSSMRMGPRLSQSHPHSQSHSHADIRASLLATLSGGAGGAGVGAVLSRSNSNSSLDSDRSSFSFVGISSAGRQAVDGKLNPFAPPFPLPSTTSPETKNDRDSATSSPEDSCREAQAQASLPLPRPTASLAPTMTTTNSGTGNGTTTPGGGSGPTSIPLPSSLPARPGPLPPVFVKRESAALPQPMALKDVAPLGKDWEGEHTISGNERRRRASQVSVNSTAGGGGNSLGLPAGFGSSLPLCPSGLGGGNLSRRVSLASDSGGLAIGSGRNSPALSRAGSVSGGTGNRPERLVKLGQGLRSHSPQPQSRRGSTSIKP</sequence>
<dbReference type="Proteomes" id="UP000092666">
    <property type="component" value="Unassembled WGS sequence"/>
</dbReference>
<feature type="compositionally biased region" description="Low complexity" evidence="1">
    <location>
        <begin position="340"/>
        <end position="351"/>
    </location>
</feature>
<evidence type="ECO:0000313" key="3">
    <source>
        <dbReference type="Proteomes" id="UP000092666"/>
    </source>
</evidence>
<feature type="compositionally biased region" description="Low complexity" evidence="1">
    <location>
        <begin position="281"/>
        <end position="292"/>
    </location>
</feature>
<evidence type="ECO:0000313" key="2">
    <source>
        <dbReference type="EMBL" id="OCF34834.1"/>
    </source>
</evidence>
<feature type="region of interest" description="Disordered" evidence="1">
    <location>
        <begin position="174"/>
        <end position="253"/>
    </location>
</feature>
<feature type="compositionally biased region" description="Low complexity" evidence="1">
    <location>
        <begin position="43"/>
        <end position="58"/>
    </location>
</feature>
<feature type="compositionally biased region" description="Low complexity" evidence="1">
    <location>
        <begin position="312"/>
        <end position="332"/>
    </location>
</feature>
<feature type="region of interest" description="Disordered" evidence="1">
    <location>
        <begin position="404"/>
        <end position="500"/>
    </location>
</feature>